<evidence type="ECO:0000256" key="10">
    <source>
        <dbReference type="SAM" id="Phobius"/>
    </source>
</evidence>
<feature type="transmembrane region" description="Helical" evidence="10">
    <location>
        <begin position="181"/>
        <end position="199"/>
    </location>
</feature>
<feature type="transmembrane region" description="Helical" evidence="10">
    <location>
        <begin position="12"/>
        <end position="30"/>
    </location>
</feature>
<dbReference type="GO" id="GO:0006633">
    <property type="term" value="P:fatty acid biosynthetic process"/>
    <property type="evidence" value="ECO:0007669"/>
    <property type="project" value="UniProtKB-KW"/>
</dbReference>
<keyword evidence="6 10" id="KW-1133">Transmembrane helix</keyword>
<keyword evidence="3" id="KW-0808">Transferase</keyword>
<keyword evidence="9" id="KW-0275">Fatty acid biosynthesis</keyword>
<gene>
    <name evidence="11" type="ORF">B0T14DRAFT_561445</name>
</gene>
<keyword evidence="2" id="KW-0444">Lipid biosynthesis</keyword>
<evidence type="ECO:0000256" key="8">
    <source>
        <dbReference type="ARBA" id="ARBA00023136"/>
    </source>
</evidence>
<evidence type="ECO:0000256" key="9">
    <source>
        <dbReference type="ARBA" id="ARBA00023160"/>
    </source>
</evidence>
<evidence type="ECO:0008006" key="13">
    <source>
        <dbReference type="Google" id="ProtNLM"/>
    </source>
</evidence>
<evidence type="ECO:0000313" key="12">
    <source>
        <dbReference type="Proteomes" id="UP001175000"/>
    </source>
</evidence>
<keyword evidence="12" id="KW-1185">Reference proteome</keyword>
<evidence type="ECO:0000256" key="5">
    <source>
        <dbReference type="ARBA" id="ARBA00022832"/>
    </source>
</evidence>
<evidence type="ECO:0000256" key="4">
    <source>
        <dbReference type="ARBA" id="ARBA00022692"/>
    </source>
</evidence>
<keyword evidence="5" id="KW-0276">Fatty acid metabolism</keyword>
<feature type="transmembrane region" description="Helical" evidence="10">
    <location>
        <begin position="50"/>
        <end position="69"/>
    </location>
</feature>
<evidence type="ECO:0000256" key="7">
    <source>
        <dbReference type="ARBA" id="ARBA00023098"/>
    </source>
</evidence>
<keyword evidence="7" id="KW-0443">Lipid metabolism</keyword>
<organism evidence="11 12">
    <name type="scientific">Immersiella caudata</name>
    <dbReference type="NCBI Taxonomy" id="314043"/>
    <lineage>
        <taxon>Eukaryota</taxon>
        <taxon>Fungi</taxon>
        <taxon>Dikarya</taxon>
        <taxon>Ascomycota</taxon>
        <taxon>Pezizomycotina</taxon>
        <taxon>Sordariomycetes</taxon>
        <taxon>Sordariomycetidae</taxon>
        <taxon>Sordariales</taxon>
        <taxon>Lasiosphaeriaceae</taxon>
        <taxon>Immersiella</taxon>
    </lineage>
</organism>
<feature type="transmembrane region" description="Helical" evidence="10">
    <location>
        <begin position="152"/>
        <end position="175"/>
    </location>
</feature>
<evidence type="ECO:0000313" key="11">
    <source>
        <dbReference type="EMBL" id="KAK0633905.1"/>
    </source>
</evidence>
<evidence type="ECO:0000256" key="3">
    <source>
        <dbReference type="ARBA" id="ARBA00022679"/>
    </source>
</evidence>
<evidence type="ECO:0000256" key="1">
    <source>
        <dbReference type="ARBA" id="ARBA00004141"/>
    </source>
</evidence>
<accession>A0AA40CD80</accession>
<keyword evidence="4 10" id="KW-0812">Transmembrane</keyword>
<dbReference type="Proteomes" id="UP001175000">
    <property type="component" value="Unassembled WGS sequence"/>
</dbReference>
<dbReference type="Pfam" id="PF01151">
    <property type="entry name" value="ELO"/>
    <property type="match status" value="1"/>
</dbReference>
<comment type="caution">
    <text evidence="11">The sequence shown here is derived from an EMBL/GenBank/DDBJ whole genome shotgun (WGS) entry which is preliminary data.</text>
</comment>
<evidence type="ECO:0000256" key="2">
    <source>
        <dbReference type="ARBA" id="ARBA00022516"/>
    </source>
</evidence>
<dbReference type="GO" id="GO:0009922">
    <property type="term" value="F:fatty acid elongase activity"/>
    <property type="evidence" value="ECO:0007669"/>
    <property type="project" value="InterPro"/>
</dbReference>
<feature type="transmembrane region" description="Helical" evidence="10">
    <location>
        <begin position="121"/>
        <end position="140"/>
    </location>
</feature>
<keyword evidence="8 10" id="KW-0472">Membrane</keyword>
<reference evidence="11" key="1">
    <citation type="submission" date="2023-06" db="EMBL/GenBank/DDBJ databases">
        <title>Genome-scale phylogeny and comparative genomics of the fungal order Sordariales.</title>
        <authorList>
            <consortium name="Lawrence Berkeley National Laboratory"/>
            <person name="Hensen N."/>
            <person name="Bonometti L."/>
            <person name="Westerberg I."/>
            <person name="Brannstrom I.O."/>
            <person name="Guillou S."/>
            <person name="Cros-Aarteil S."/>
            <person name="Calhoun S."/>
            <person name="Haridas S."/>
            <person name="Kuo A."/>
            <person name="Mondo S."/>
            <person name="Pangilinan J."/>
            <person name="Riley R."/>
            <person name="Labutti K."/>
            <person name="Andreopoulos B."/>
            <person name="Lipzen A."/>
            <person name="Chen C."/>
            <person name="Yanf M."/>
            <person name="Daum C."/>
            <person name="Ng V."/>
            <person name="Clum A."/>
            <person name="Steindorff A."/>
            <person name="Ohm R."/>
            <person name="Martin F."/>
            <person name="Silar P."/>
            <person name="Natvig D."/>
            <person name="Lalanne C."/>
            <person name="Gautier V."/>
            <person name="Ament-Velasquez S.L."/>
            <person name="Kruys A."/>
            <person name="Hutchinson M.I."/>
            <person name="Powell A.J."/>
            <person name="Barry K."/>
            <person name="Miller A.N."/>
            <person name="Grigoriev I.V."/>
            <person name="Debuchy R."/>
            <person name="Gladieux P."/>
            <person name="Thoren M.H."/>
            <person name="Johannesson H."/>
        </authorList>
    </citation>
    <scope>NUCLEOTIDE SEQUENCE</scope>
    <source>
        <strain evidence="11">CBS 606.72</strain>
    </source>
</reference>
<proteinExistence type="predicted"/>
<name>A0AA40CD80_9PEZI</name>
<sequence>MTTLTTLFTPNLMLLQTTLFLTTWTTLHLLVTLHGPFPSISTLMKYNSRLYSLLSFTLLLLAISNSPLARESYHVSKIYEYLDIFFVVLSGGKVDLHFGFHHTTTIWLTWARVLPEGENEGWRWFAAANAAHHVLMYAYFGGWNGERVRRILLVTGQVQLVVGMVADGVVGWGRWKGGQEVWRMGFSAGLLGVYLGLSLREMKMRRGRGKGGGEG</sequence>
<dbReference type="InterPro" id="IPR002076">
    <property type="entry name" value="ELO_fam"/>
</dbReference>
<comment type="subcellular location">
    <subcellularLocation>
        <location evidence="1">Membrane</location>
        <topology evidence="1">Multi-pass membrane protein</topology>
    </subcellularLocation>
</comment>
<dbReference type="GO" id="GO:0016020">
    <property type="term" value="C:membrane"/>
    <property type="evidence" value="ECO:0007669"/>
    <property type="project" value="UniProtKB-SubCell"/>
</dbReference>
<dbReference type="EMBL" id="JAULSU010000001">
    <property type="protein sequence ID" value="KAK0633905.1"/>
    <property type="molecule type" value="Genomic_DNA"/>
</dbReference>
<evidence type="ECO:0000256" key="6">
    <source>
        <dbReference type="ARBA" id="ARBA00022989"/>
    </source>
</evidence>
<dbReference type="AlphaFoldDB" id="A0AA40CD80"/>
<protein>
    <recommendedName>
        <fullName evidence="13">Very-long-chain 3-oxoacyl-CoA synthase</fullName>
    </recommendedName>
</protein>